<evidence type="ECO:0000256" key="3">
    <source>
        <dbReference type="ARBA" id="ARBA00004922"/>
    </source>
</evidence>
<dbReference type="InterPro" id="IPR035992">
    <property type="entry name" value="Ricin_B-like_lectins"/>
</dbReference>
<comment type="similarity">
    <text evidence="4 20">Belongs to the glycosyltransferase 2 family. GalNAc-T subfamily.</text>
</comment>
<dbReference type="UniPathway" id="UPA00378"/>
<comment type="pathway">
    <text evidence="3 20">Protein modification; protein glycosylation.</text>
</comment>
<dbReference type="Gene3D" id="3.90.550.10">
    <property type="entry name" value="Spore Coat Polysaccharide Biosynthesis Protein SpsA, Chain A"/>
    <property type="match status" value="4"/>
</dbReference>
<dbReference type="PROSITE" id="PS50231">
    <property type="entry name" value="RICIN_B_LECTIN"/>
    <property type="match status" value="1"/>
</dbReference>
<dbReference type="InterPro" id="IPR000772">
    <property type="entry name" value="Ricin_B_lectin"/>
</dbReference>
<keyword evidence="9" id="KW-0479">Metal-binding</keyword>
<keyword evidence="7 20" id="KW-0808">Transferase</keyword>
<dbReference type="PANTHER" id="PTHR11675:SF101">
    <property type="entry name" value="POLYPEPTIDE N-ACETYLGALACTOSAMINYLTRANSFERASE 5"/>
    <property type="match status" value="1"/>
</dbReference>
<name>U4U5M5_DENPD</name>
<dbReference type="CDD" id="cd02510">
    <property type="entry name" value="pp-GalNAc-T"/>
    <property type="match status" value="1"/>
</dbReference>
<evidence type="ECO:0000259" key="21">
    <source>
        <dbReference type="SMART" id="SM00458"/>
    </source>
</evidence>
<dbReference type="AlphaFoldDB" id="U4U5M5"/>
<organism evidence="22 23">
    <name type="scientific">Dendroctonus ponderosae</name>
    <name type="common">Mountain pine beetle</name>
    <dbReference type="NCBI Taxonomy" id="77166"/>
    <lineage>
        <taxon>Eukaryota</taxon>
        <taxon>Metazoa</taxon>
        <taxon>Ecdysozoa</taxon>
        <taxon>Arthropoda</taxon>
        <taxon>Hexapoda</taxon>
        <taxon>Insecta</taxon>
        <taxon>Pterygota</taxon>
        <taxon>Neoptera</taxon>
        <taxon>Endopterygota</taxon>
        <taxon>Coleoptera</taxon>
        <taxon>Polyphaga</taxon>
        <taxon>Cucujiformia</taxon>
        <taxon>Curculionidae</taxon>
        <taxon>Scolytinae</taxon>
        <taxon>Dendroctonus</taxon>
    </lineage>
</organism>
<evidence type="ECO:0000256" key="12">
    <source>
        <dbReference type="ARBA" id="ARBA00022989"/>
    </source>
</evidence>
<evidence type="ECO:0000256" key="20">
    <source>
        <dbReference type="RuleBase" id="RU361242"/>
    </source>
</evidence>
<dbReference type="EMBL" id="KB632155">
    <property type="protein sequence ID" value="ERL89204.1"/>
    <property type="molecule type" value="Genomic_DNA"/>
</dbReference>
<feature type="domain" description="Ricin B lectin" evidence="21">
    <location>
        <begin position="621"/>
        <end position="744"/>
    </location>
</feature>
<evidence type="ECO:0000313" key="23">
    <source>
        <dbReference type="Proteomes" id="UP000030742"/>
    </source>
</evidence>
<evidence type="ECO:0000256" key="4">
    <source>
        <dbReference type="ARBA" id="ARBA00005680"/>
    </source>
</evidence>
<evidence type="ECO:0000256" key="8">
    <source>
        <dbReference type="ARBA" id="ARBA00022692"/>
    </source>
</evidence>
<dbReference type="SUPFAM" id="SSF53448">
    <property type="entry name" value="Nucleotide-diphospho-sugar transferases"/>
    <property type="match status" value="2"/>
</dbReference>
<evidence type="ECO:0000256" key="16">
    <source>
        <dbReference type="ARBA" id="ARBA00023180"/>
    </source>
</evidence>
<evidence type="ECO:0000256" key="19">
    <source>
        <dbReference type="ARBA" id="ARBA00052209"/>
    </source>
</evidence>
<feature type="transmembrane region" description="Helical" evidence="20">
    <location>
        <begin position="12"/>
        <end position="32"/>
    </location>
</feature>
<comment type="catalytic activity">
    <reaction evidence="18">
        <text>L-threonyl-[protein] + UDP-N-acetyl-alpha-D-galactosamine = a 3-O-[N-acetyl-alpha-D-galactosaminyl]-L-threonyl-[protein] + UDP + H(+)</text>
        <dbReference type="Rhea" id="RHEA:52424"/>
        <dbReference type="Rhea" id="RHEA-COMP:11060"/>
        <dbReference type="Rhea" id="RHEA-COMP:11689"/>
        <dbReference type="ChEBI" id="CHEBI:15378"/>
        <dbReference type="ChEBI" id="CHEBI:30013"/>
        <dbReference type="ChEBI" id="CHEBI:58223"/>
        <dbReference type="ChEBI" id="CHEBI:67138"/>
        <dbReference type="ChEBI" id="CHEBI:87075"/>
        <dbReference type="EC" id="2.4.1.41"/>
    </reaction>
</comment>
<keyword evidence="16" id="KW-0325">Glycoprotein</keyword>
<evidence type="ECO:0000256" key="9">
    <source>
        <dbReference type="ARBA" id="ARBA00022723"/>
    </source>
</evidence>
<evidence type="ECO:0000256" key="13">
    <source>
        <dbReference type="ARBA" id="ARBA00023034"/>
    </source>
</evidence>
<keyword evidence="13 20" id="KW-0333">Golgi apparatus</keyword>
<dbReference type="GO" id="GO:0004653">
    <property type="term" value="F:polypeptide N-acetylgalactosaminyltransferase activity"/>
    <property type="evidence" value="ECO:0007669"/>
    <property type="project" value="UniProtKB-EC"/>
</dbReference>
<evidence type="ECO:0000256" key="17">
    <source>
        <dbReference type="ARBA" id="ARBA00023211"/>
    </source>
</evidence>
<evidence type="ECO:0000256" key="7">
    <source>
        <dbReference type="ARBA" id="ARBA00022679"/>
    </source>
</evidence>
<dbReference type="FunFam" id="3.90.550.10:FF:000021">
    <property type="entry name" value="Polypeptide N-acetylgalactosaminyltransferase"/>
    <property type="match status" value="1"/>
</dbReference>
<dbReference type="Gene3D" id="2.80.10.50">
    <property type="match status" value="1"/>
</dbReference>
<comment type="subcellular location">
    <subcellularLocation>
        <location evidence="2 20">Golgi apparatus membrane</location>
        <topology evidence="2 20">Single-pass type II membrane protein</topology>
    </subcellularLocation>
</comment>
<dbReference type="Proteomes" id="UP000030742">
    <property type="component" value="Unassembled WGS sequence"/>
</dbReference>
<dbReference type="GO" id="GO:0000139">
    <property type="term" value="C:Golgi membrane"/>
    <property type="evidence" value="ECO:0007669"/>
    <property type="project" value="UniProtKB-SubCell"/>
</dbReference>
<gene>
    <name evidence="22" type="ORF">D910_06578</name>
</gene>
<keyword evidence="8 20" id="KW-0812">Transmembrane</keyword>
<dbReference type="OrthoDB" id="5988548at2759"/>
<protein>
    <recommendedName>
        <fullName evidence="5 20">Polypeptide N-acetylgalactosaminyltransferase</fullName>
        <ecNumber evidence="20">2.4.1.-</ecNumber>
    </recommendedName>
    <alternativeName>
        <fullName evidence="20">Protein-UDP acetylgalactosaminyltransferase</fullName>
    </alternativeName>
</protein>
<keyword evidence="12 20" id="KW-1133">Transmembrane helix</keyword>
<evidence type="ECO:0000313" key="22">
    <source>
        <dbReference type="EMBL" id="ERL89204.1"/>
    </source>
</evidence>
<dbReference type="EC" id="2.4.1.-" evidence="20"/>
<evidence type="ECO:0000256" key="11">
    <source>
        <dbReference type="ARBA" id="ARBA00022968"/>
    </source>
</evidence>
<keyword evidence="10 20" id="KW-0430">Lectin</keyword>
<comment type="cofactor">
    <cofactor evidence="1 20">
        <name>Mn(2+)</name>
        <dbReference type="ChEBI" id="CHEBI:29035"/>
    </cofactor>
</comment>
<dbReference type="SUPFAM" id="SSF50370">
    <property type="entry name" value="Ricin B-like lectins"/>
    <property type="match status" value="1"/>
</dbReference>
<dbReference type="CDD" id="cd23433">
    <property type="entry name" value="beta-trefoil_Ricin_GALNT1-like"/>
    <property type="match status" value="1"/>
</dbReference>
<evidence type="ECO:0000256" key="2">
    <source>
        <dbReference type="ARBA" id="ARBA00004323"/>
    </source>
</evidence>
<dbReference type="Pfam" id="PF00652">
    <property type="entry name" value="Ricin_B_lectin"/>
    <property type="match status" value="1"/>
</dbReference>
<dbReference type="InterPro" id="IPR045885">
    <property type="entry name" value="GalNAc-T"/>
</dbReference>
<keyword evidence="14 20" id="KW-0472">Membrane</keyword>
<dbReference type="GO" id="GO:0046872">
    <property type="term" value="F:metal ion binding"/>
    <property type="evidence" value="ECO:0007669"/>
    <property type="project" value="UniProtKB-KW"/>
</dbReference>
<evidence type="ECO:0000256" key="15">
    <source>
        <dbReference type="ARBA" id="ARBA00023157"/>
    </source>
</evidence>
<accession>U4U5M5</accession>
<proteinExistence type="inferred from homology"/>
<dbReference type="Pfam" id="PF00535">
    <property type="entry name" value="Glycos_transf_2"/>
    <property type="match status" value="1"/>
</dbReference>
<evidence type="ECO:0000256" key="1">
    <source>
        <dbReference type="ARBA" id="ARBA00001936"/>
    </source>
</evidence>
<keyword evidence="6 20" id="KW-0328">Glycosyltransferase</keyword>
<dbReference type="PANTHER" id="PTHR11675">
    <property type="entry name" value="N-ACETYLGALACTOSAMINYLTRANSFERASE"/>
    <property type="match status" value="1"/>
</dbReference>
<dbReference type="GO" id="GO:0030246">
    <property type="term" value="F:carbohydrate binding"/>
    <property type="evidence" value="ECO:0007669"/>
    <property type="project" value="UniProtKB-KW"/>
</dbReference>
<sequence>MLNGKLKIHTCRVILLTSLVWFLVDVVILSFYSECLGGSCNQKNPEALAQIDGSKDYDNAFDDNKIDEIQPQRNSPSNSHGSGTGGISITYRSHELKKWRIAPVVLPAGELPGERGRAVNIPPEQDELMKEKFKLNQFNLLASDKISLNRSLRDVRLDGCKSKVYPRLLPTTSIVIVFHNEAWSTLLRTVWSVINRSPKALLQEIILVDDASERDYLGKKLEDYVKTLPVPVYVLRTNKRSGLIRARLLGAEKVTGQVITFLDAHCECTEGWLEPLLARIVQNRKTVVCPIIDVISDESFEYITASDMTWGGFNWKLNFRWYRVSEREMNRRKGDRTAPLRTPTMAGGLFSIDKDYFYEIGSYDEGMDIWGGENLEMSFRVWQCGGILEISPCSRVGHVFRGQTPYTFPGGVTQIILKNLARVADVWLDEWREFYYVMNPGLAIVWQCGGILEINACSHVGHVFRDKSPYTFPGGVSKIVLHNAARVAEVWMDHWKDFYYSMVPGGVSKIVLHNAARVAEVWMDNWKEFYYIMSPGHVFRKSTPYSFPGGTSRIVNHNNARLAEVWLDQWKDFYYNINPGARNVAVGDVSKRKELREKLQCKSFRWYLENVYPESQMPLDYYYLGDIRNMETKNCLDTMGRKSSENLGMTYCHNMGGNQVFAYTKRQQIMNDDNCLDANGKQGPVKLVRCHGMGGNQAWVYDEVDKTIKHVNTGSCLQKPDSKDVNLPLLRPCNYGEGQQWIMESDFKWQANNHHEEER</sequence>
<evidence type="ECO:0000256" key="10">
    <source>
        <dbReference type="ARBA" id="ARBA00022734"/>
    </source>
</evidence>
<evidence type="ECO:0000256" key="18">
    <source>
        <dbReference type="ARBA" id="ARBA00050905"/>
    </source>
</evidence>
<comment type="catalytic activity">
    <reaction evidence="19">
        <text>L-seryl-[protein] + UDP-N-acetyl-alpha-D-galactosamine = a 3-O-[N-acetyl-alpha-D-galactosaminyl]-L-seryl-[protein] + UDP + H(+)</text>
        <dbReference type="Rhea" id="RHEA:23956"/>
        <dbReference type="Rhea" id="RHEA-COMP:9863"/>
        <dbReference type="Rhea" id="RHEA-COMP:12788"/>
        <dbReference type="ChEBI" id="CHEBI:15378"/>
        <dbReference type="ChEBI" id="CHEBI:29999"/>
        <dbReference type="ChEBI" id="CHEBI:53604"/>
        <dbReference type="ChEBI" id="CHEBI:58223"/>
        <dbReference type="ChEBI" id="CHEBI:67138"/>
        <dbReference type="EC" id="2.4.1.41"/>
    </reaction>
</comment>
<evidence type="ECO:0000256" key="6">
    <source>
        <dbReference type="ARBA" id="ARBA00022676"/>
    </source>
</evidence>
<keyword evidence="15 20" id="KW-1015">Disulfide bond</keyword>
<dbReference type="GO" id="GO:0006493">
    <property type="term" value="P:protein O-linked glycosylation"/>
    <property type="evidence" value="ECO:0007669"/>
    <property type="project" value="UniProtKB-ARBA"/>
</dbReference>
<dbReference type="FunFam" id="2.80.10.50:FF:000047">
    <property type="entry name" value="Polypeptide N-acetylgalactosaminyltransferase"/>
    <property type="match status" value="1"/>
</dbReference>
<evidence type="ECO:0000256" key="14">
    <source>
        <dbReference type="ARBA" id="ARBA00023136"/>
    </source>
</evidence>
<dbReference type="SMART" id="SM00458">
    <property type="entry name" value="RICIN"/>
    <property type="match status" value="1"/>
</dbReference>
<dbReference type="InterPro" id="IPR029044">
    <property type="entry name" value="Nucleotide-diphossugar_trans"/>
</dbReference>
<keyword evidence="17 20" id="KW-0464">Manganese</keyword>
<evidence type="ECO:0000256" key="5">
    <source>
        <dbReference type="ARBA" id="ARBA00012644"/>
    </source>
</evidence>
<dbReference type="InterPro" id="IPR001173">
    <property type="entry name" value="Glyco_trans_2-like"/>
</dbReference>
<keyword evidence="11" id="KW-0735">Signal-anchor</keyword>
<reference evidence="22 23" key="1">
    <citation type="journal article" date="2013" name="Genome Biol.">
        <title>Draft genome of the mountain pine beetle, Dendroctonus ponderosae Hopkins, a major forest pest.</title>
        <authorList>
            <person name="Keeling C.I."/>
            <person name="Yuen M.M."/>
            <person name="Liao N.Y."/>
            <person name="Docking T.R."/>
            <person name="Chan S.K."/>
            <person name="Taylor G.A."/>
            <person name="Palmquist D.L."/>
            <person name="Jackman S.D."/>
            <person name="Nguyen A."/>
            <person name="Li M."/>
            <person name="Henderson H."/>
            <person name="Janes J.K."/>
            <person name="Zhao Y."/>
            <person name="Pandoh P."/>
            <person name="Moore R."/>
            <person name="Sperling F.A."/>
            <person name="Huber D.P."/>
            <person name="Birol I."/>
            <person name="Jones S.J."/>
            <person name="Bohlmann J."/>
        </authorList>
    </citation>
    <scope>NUCLEOTIDE SEQUENCE</scope>
</reference>